<dbReference type="RefSeq" id="WP_273847930.1">
    <property type="nucleotide sequence ID" value="NZ_JAQQWT010000041.1"/>
</dbReference>
<accession>A0ABV6NJ69</accession>
<dbReference type="InterPro" id="IPR046947">
    <property type="entry name" value="LytR-like"/>
</dbReference>
<dbReference type="PANTHER" id="PTHR37299">
    <property type="entry name" value="TRANSCRIPTIONAL REGULATOR-RELATED"/>
    <property type="match status" value="1"/>
</dbReference>
<dbReference type="PROSITE" id="PS50930">
    <property type="entry name" value="HTH_LYTTR"/>
    <property type="match status" value="1"/>
</dbReference>
<reference evidence="2 3" key="1">
    <citation type="submission" date="2024-09" db="EMBL/GenBank/DDBJ databases">
        <authorList>
            <person name="Sun Q."/>
            <person name="Mori K."/>
        </authorList>
    </citation>
    <scope>NUCLEOTIDE SEQUENCE [LARGE SCALE GENOMIC DNA]</scope>
    <source>
        <strain evidence="2 3">NCAIM B.02301</strain>
    </source>
</reference>
<dbReference type="PANTHER" id="PTHR37299:SF1">
    <property type="entry name" value="STAGE 0 SPORULATION PROTEIN A HOMOLOG"/>
    <property type="match status" value="1"/>
</dbReference>
<proteinExistence type="predicted"/>
<gene>
    <name evidence="2" type="ORF">ACFFH4_17725</name>
</gene>
<dbReference type="Proteomes" id="UP001589833">
    <property type="component" value="Unassembled WGS sequence"/>
</dbReference>
<dbReference type="Pfam" id="PF04397">
    <property type="entry name" value="LytTR"/>
    <property type="match status" value="1"/>
</dbReference>
<name>A0ABV6NJ69_9BACI</name>
<dbReference type="EMBL" id="JBHLTR010000043">
    <property type="protein sequence ID" value="MFC0560806.1"/>
    <property type="molecule type" value="Genomic_DNA"/>
</dbReference>
<keyword evidence="2" id="KW-0238">DNA-binding</keyword>
<dbReference type="GO" id="GO:0003677">
    <property type="term" value="F:DNA binding"/>
    <property type="evidence" value="ECO:0007669"/>
    <property type="project" value="UniProtKB-KW"/>
</dbReference>
<dbReference type="InterPro" id="IPR007492">
    <property type="entry name" value="LytTR_DNA-bd_dom"/>
</dbReference>
<sequence length="127" mass="15272">MTHQTRSDLELKFVIQHKGAINIINSSEISYIERYNRKTVIHLINQQKIECNKSLKSIYETIKELDFYRSHQSYIVNLKQVERIQIDTITREYLIKLKSTDALISLSKHNYQELRKKINDLFNLFHF</sequence>
<evidence type="ECO:0000259" key="1">
    <source>
        <dbReference type="PROSITE" id="PS50930"/>
    </source>
</evidence>
<dbReference type="SMART" id="SM00850">
    <property type="entry name" value="LytTR"/>
    <property type="match status" value="1"/>
</dbReference>
<evidence type="ECO:0000313" key="3">
    <source>
        <dbReference type="Proteomes" id="UP001589833"/>
    </source>
</evidence>
<dbReference type="Gene3D" id="2.40.50.1020">
    <property type="entry name" value="LytTr DNA-binding domain"/>
    <property type="match status" value="1"/>
</dbReference>
<keyword evidence="3" id="KW-1185">Reference proteome</keyword>
<evidence type="ECO:0000313" key="2">
    <source>
        <dbReference type="EMBL" id="MFC0560806.1"/>
    </source>
</evidence>
<comment type="caution">
    <text evidence="2">The sequence shown here is derived from an EMBL/GenBank/DDBJ whole genome shotgun (WGS) entry which is preliminary data.</text>
</comment>
<organism evidence="2 3">
    <name type="scientific">Halalkalibacter alkalisediminis</name>
    <dbReference type="NCBI Taxonomy" id="935616"/>
    <lineage>
        <taxon>Bacteria</taxon>
        <taxon>Bacillati</taxon>
        <taxon>Bacillota</taxon>
        <taxon>Bacilli</taxon>
        <taxon>Bacillales</taxon>
        <taxon>Bacillaceae</taxon>
        <taxon>Halalkalibacter</taxon>
    </lineage>
</organism>
<feature type="domain" description="HTH LytTR-type" evidence="1">
    <location>
        <begin position="13"/>
        <end position="120"/>
    </location>
</feature>
<protein>
    <submittedName>
        <fullName evidence="2">LytTR family transcriptional regulator DNA-binding domain-containing protein</fullName>
    </submittedName>
</protein>